<evidence type="ECO:0000313" key="12">
    <source>
        <dbReference type="Proteomes" id="UP001142055"/>
    </source>
</evidence>
<organism evidence="11 12">
    <name type="scientific">Blomia tropicalis</name>
    <name type="common">Mite</name>
    <dbReference type="NCBI Taxonomy" id="40697"/>
    <lineage>
        <taxon>Eukaryota</taxon>
        <taxon>Metazoa</taxon>
        <taxon>Ecdysozoa</taxon>
        <taxon>Arthropoda</taxon>
        <taxon>Chelicerata</taxon>
        <taxon>Arachnida</taxon>
        <taxon>Acari</taxon>
        <taxon>Acariformes</taxon>
        <taxon>Sarcoptiformes</taxon>
        <taxon>Astigmata</taxon>
        <taxon>Glycyphagoidea</taxon>
        <taxon>Echimyopodidae</taxon>
        <taxon>Blomia</taxon>
    </lineage>
</organism>
<keyword evidence="8" id="KW-0137">Centromere</keyword>
<evidence type="ECO:0000256" key="7">
    <source>
        <dbReference type="ARBA" id="ARBA00023306"/>
    </source>
</evidence>
<comment type="caution">
    <text evidence="11">The sequence shown here is derived from an EMBL/GenBank/DDBJ whole genome shotgun (WGS) entry which is preliminary data.</text>
</comment>
<dbReference type="InterPro" id="IPR038275">
    <property type="entry name" value="Nuf2_N_sf"/>
</dbReference>
<comment type="similarity">
    <text evidence="2">Belongs to the NUF2 family.</text>
</comment>
<protein>
    <recommendedName>
        <fullName evidence="10">Kinetochore protein Nuf2 N-terminal domain-containing protein</fullName>
    </recommendedName>
</protein>
<dbReference type="Proteomes" id="UP001142055">
    <property type="component" value="Chromosome 2"/>
</dbReference>
<feature type="coiled-coil region" evidence="9">
    <location>
        <begin position="241"/>
        <end position="268"/>
    </location>
</feature>
<keyword evidence="6 9" id="KW-0175">Coiled coil</keyword>
<evidence type="ECO:0000256" key="3">
    <source>
        <dbReference type="ARBA" id="ARBA00022454"/>
    </source>
</evidence>
<keyword evidence="5" id="KW-0498">Mitosis</keyword>
<dbReference type="Pfam" id="PF03800">
    <property type="entry name" value="Nuf2"/>
    <property type="match status" value="1"/>
</dbReference>
<evidence type="ECO:0000256" key="2">
    <source>
        <dbReference type="ARBA" id="ARBA00005498"/>
    </source>
</evidence>
<keyword evidence="3" id="KW-0158">Chromosome</keyword>
<evidence type="ECO:0000313" key="11">
    <source>
        <dbReference type="EMBL" id="KAJ6221005.1"/>
    </source>
</evidence>
<dbReference type="EMBL" id="JAPWDV010000002">
    <property type="protein sequence ID" value="KAJ6221005.1"/>
    <property type="molecule type" value="Genomic_DNA"/>
</dbReference>
<gene>
    <name evidence="11" type="ORF">RDWZM_006817</name>
</gene>
<evidence type="ECO:0000256" key="5">
    <source>
        <dbReference type="ARBA" id="ARBA00022776"/>
    </source>
</evidence>
<dbReference type="AlphaFoldDB" id="A0A9Q0RNY4"/>
<dbReference type="OMA" id="TKIIEWD"/>
<name>A0A9Q0RNY4_BLOTA</name>
<keyword evidence="12" id="KW-1185">Reference proteome</keyword>
<dbReference type="InterPro" id="IPR005549">
    <property type="entry name" value="Kinetochore_Nuf2_N"/>
</dbReference>
<dbReference type="GO" id="GO:0051301">
    <property type="term" value="P:cell division"/>
    <property type="evidence" value="ECO:0007669"/>
    <property type="project" value="UniProtKB-KW"/>
</dbReference>
<comment type="subcellular location">
    <subcellularLocation>
        <location evidence="1">Chromosome</location>
        <location evidence="1">Centromere</location>
    </subcellularLocation>
</comment>
<feature type="domain" description="Kinetochore protein Nuf2 N-terminal" evidence="10">
    <location>
        <begin position="4"/>
        <end position="111"/>
    </location>
</feature>
<evidence type="ECO:0000256" key="9">
    <source>
        <dbReference type="SAM" id="Coils"/>
    </source>
</evidence>
<dbReference type="Gene3D" id="1.10.418.60">
    <property type="entry name" value="Ncd80 complex, Nuf2 subunit"/>
    <property type="match status" value="1"/>
</dbReference>
<keyword evidence="7" id="KW-0131">Cell cycle</keyword>
<evidence type="ECO:0000256" key="4">
    <source>
        <dbReference type="ARBA" id="ARBA00022618"/>
    </source>
</evidence>
<sequence>MNRISEGDIITFLKEVFSLDIRSDQLSKPTTNFVLDIYTRFLNKFGDYGLDQPDLMACERLSRVHMMGDMIYVWNVFKLIRLYGNYYKYSVEISDIMKPKRQGTLEILSFLCKHYLQLSDIKGYCVDISNERQHLPPKMNALKEEKLEIKNLIEVKTMMQSSSQDKFDELDHKLQSEMQLNEKFKQEMEVKSNQQKQIKAEFFKLKEKLDNIKTDISNEATKCNDYKTMIVQSPNKIIGETKRLEKSLNELQAKINSKKLELEQLKDQLEYHQNCTLVCSKLFKGDLKDCMQLVMLTSEEVTNLEDINKEISAICDQINYISIGEEEKKLLIKKMTIKYQSEDQQFKREYENKRELIDGLQDRLKNSEKTSIKDEQKNEQLKQNYQSLLKKLDQVNDIIQKLSTSYDVKIEKLLLKLSIPGNNTK</sequence>
<evidence type="ECO:0000256" key="8">
    <source>
        <dbReference type="ARBA" id="ARBA00023328"/>
    </source>
</evidence>
<accession>A0A9Q0RNY4</accession>
<keyword evidence="4" id="KW-0132">Cell division</keyword>
<dbReference type="GO" id="GO:0031262">
    <property type="term" value="C:Ndc80 complex"/>
    <property type="evidence" value="ECO:0007669"/>
    <property type="project" value="InterPro"/>
</dbReference>
<evidence type="ECO:0000256" key="6">
    <source>
        <dbReference type="ARBA" id="ARBA00023054"/>
    </source>
</evidence>
<feature type="coiled-coil region" evidence="9">
    <location>
        <begin position="167"/>
        <end position="201"/>
    </location>
</feature>
<evidence type="ECO:0000256" key="1">
    <source>
        <dbReference type="ARBA" id="ARBA00004584"/>
    </source>
</evidence>
<evidence type="ECO:0000259" key="10">
    <source>
        <dbReference type="Pfam" id="PF03800"/>
    </source>
</evidence>
<reference evidence="11" key="1">
    <citation type="submission" date="2022-12" db="EMBL/GenBank/DDBJ databases">
        <title>Genome assemblies of Blomia tropicalis.</title>
        <authorList>
            <person name="Cui Y."/>
        </authorList>
    </citation>
    <scope>NUCLEOTIDE SEQUENCE</scope>
    <source>
        <tissue evidence="11">Adult mites</tissue>
    </source>
</reference>
<feature type="coiled-coil region" evidence="9">
    <location>
        <begin position="343"/>
        <end position="398"/>
    </location>
</feature>
<proteinExistence type="inferred from homology"/>